<name>A0A5S9QM87_9GAMM</name>
<accession>A0A5S9QM87</accession>
<dbReference type="PROSITE" id="PS00062">
    <property type="entry name" value="ALDOKETO_REDUCTASE_2"/>
    <property type="match status" value="1"/>
</dbReference>
<evidence type="ECO:0000313" key="3">
    <source>
        <dbReference type="EMBL" id="CAA0097210.1"/>
    </source>
</evidence>
<dbReference type="PRINTS" id="PR00069">
    <property type="entry name" value="ALDKETRDTASE"/>
</dbReference>
<keyword evidence="1 3" id="KW-0560">Oxidoreductase</keyword>
<evidence type="ECO:0000256" key="1">
    <source>
        <dbReference type="ARBA" id="ARBA00023002"/>
    </source>
</evidence>
<dbReference type="GO" id="GO:0016491">
    <property type="term" value="F:oxidoreductase activity"/>
    <property type="evidence" value="ECO:0007669"/>
    <property type="project" value="UniProtKB-KW"/>
</dbReference>
<dbReference type="SUPFAM" id="SSF51430">
    <property type="entry name" value="NAD(P)-linked oxidoreductase"/>
    <property type="match status" value="1"/>
</dbReference>
<dbReference type="InterPro" id="IPR020471">
    <property type="entry name" value="AKR"/>
</dbReference>
<sequence length="319" mass="34666">MQLPLRQFGQTDMKISALGLGTWQFSGGKGMVGGYWDALDEVTSREIVNCAVNGGINWFDTAQVYGGGESERNLSKALMSAGIAKEDVYVATKWWPVMKTAGNLKSTIDDRIDCLSPFPIAHHIVHQPFSISTVAQQMHAMADIMDAGKIQSVGVSNFSAKAMRKAHRVLQDRGYALTANQVRYSMVTRNIETNGVLDAAKELGITIIAWSPLEQGLLTGRFHREGGIPASMNFMRKGMLKSTGLQKTRSLIDAMQALTQKYDATIAQIALNYTVNVHGDTVVAIPGASKVSQVEQNLGALRFRLDDADIQALTALCTA</sequence>
<dbReference type="PANTHER" id="PTHR43625:SF40">
    <property type="entry name" value="ALDO-KETO REDUCTASE YAKC [NADP(+)]"/>
    <property type="match status" value="1"/>
</dbReference>
<dbReference type="AlphaFoldDB" id="A0A5S9QM87"/>
<dbReference type="InterPro" id="IPR018170">
    <property type="entry name" value="Aldo/ket_reductase_CS"/>
</dbReference>
<proteinExistence type="predicted"/>
<gene>
    <name evidence="4" type="ORF">DPBNPPHM_02081</name>
    <name evidence="3" type="ORF">DPBNPPHM_03501</name>
</gene>
<dbReference type="OrthoDB" id="9772407at2"/>
<dbReference type="InterPro" id="IPR023210">
    <property type="entry name" value="NADP_OxRdtase_dom"/>
</dbReference>
<evidence type="ECO:0000313" key="4">
    <source>
        <dbReference type="EMBL" id="CAA0116462.1"/>
    </source>
</evidence>
<reference evidence="3 5" key="1">
    <citation type="submission" date="2019-11" db="EMBL/GenBank/DDBJ databases">
        <authorList>
            <person name="Holert J."/>
        </authorList>
    </citation>
    <scope>NUCLEOTIDE SEQUENCE [LARGE SCALE GENOMIC DNA]</scope>
    <source>
        <strain evidence="3">BC5_2</strain>
    </source>
</reference>
<dbReference type="InterPro" id="IPR050791">
    <property type="entry name" value="Aldo-Keto_reductase"/>
</dbReference>
<dbReference type="EMBL" id="CACSII010000018">
    <property type="protein sequence ID" value="CAA0116462.1"/>
    <property type="molecule type" value="Genomic_DNA"/>
</dbReference>
<evidence type="ECO:0000259" key="2">
    <source>
        <dbReference type="Pfam" id="PF00248"/>
    </source>
</evidence>
<evidence type="ECO:0000313" key="5">
    <source>
        <dbReference type="Proteomes" id="UP000434580"/>
    </source>
</evidence>
<dbReference type="InterPro" id="IPR036812">
    <property type="entry name" value="NAD(P)_OxRdtase_dom_sf"/>
</dbReference>
<dbReference type="EMBL" id="CACSII010000005">
    <property type="protein sequence ID" value="CAA0097210.1"/>
    <property type="molecule type" value="Genomic_DNA"/>
</dbReference>
<dbReference type="PANTHER" id="PTHR43625">
    <property type="entry name" value="AFLATOXIN B1 ALDEHYDE REDUCTASE"/>
    <property type="match status" value="1"/>
</dbReference>
<feature type="domain" description="NADP-dependent oxidoreductase" evidence="2">
    <location>
        <begin position="18"/>
        <end position="316"/>
    </location>
</feature>
<protein>
    <submittedName>
        <fullName evidence="3">Putative oxidoreductase</fullName>
        <ecNumber evidence="3">1.-.-.-</ecNumber>
    </submittedName>
</protein>
<dbReference type="Gene3D" id="3.20.20.100">
    <property type="entry name" value="NADP-dependent oxidoreductase domain"/>
    <property type="match status" value="1"/>
</dbReference>
<dbReference type="Pfam" id="PF00248">
    <property type="entry name" value="Aldo_ket_red"/>
    <property type="match status" value="1"/>
</dbReference>
<organism evidence="3 5">
    <name type="scientific">BD1-7 clade bacterium</name>
    <dbReference type="NCBI Taxonomy" id="2029982"/>
    <lineage>
        <taxon>Bacteria</taxon>
        <taxon>Pseudomonadati</taxon>
        <taxon>Pseudomonadota</taxon>
        <taxon>Gammaproteobacteria</taxon>
        <taxon>Cellvibrionales</taxon>
        <taxon>Spongiibacteraceae</taxon>
        <taxon>BD1-7 clade</taxon>
    </lineage>
</organism>
<dbReference type="GO" id="GO:0005737">
    <property type="term" value="C:cytoplasm"/>
    <property type="evidence" value="ECO:0007669"/>
    <property type="project" value="TreeGrafter"/>
</dbReference>
<dbReference type="Proteomes" id="UP000434580">
    <property type="component" value="Unassembled WGS sequence"/>
</dbReference>
<dbReference type="EC" id="1.-.-.-" evidence="3"/>